<comment type="caution">
    <text evidence="1">The sequence shown here is derived from an EMBL/GenBank/DDBJ whole genome shotgun (WGS) entry which is preliminary data.</text>
</comment>
<organism evidence="1 2">
    <name type="scientific">Robertmurraya yapensis</name>
    <name type="common">ex Hitch et al 2024</name>
    <dbReference type="NCBI Taxonomy" id="3133160"/>
    <lineage>
        <taxon>Bacteria</taxon>
        <taxon>Bacillati</taxon>
        <taxon>Bacillota</taxon>
        <taxon>Bacilli</taxon>
        <taxon>Bacillales</taxon>
        <taxon>Bacillaceae</taxon>
        <taxon>Robertmurraya</taxon>
    </lineage>
</organism>
<name>A0ACC6SH95_9BACI</name>
<accession>A0ACC6SH95</accession>
<evidence type="ECO:0000313" key="2">
    <source>
        <dbReference type="Proteomes" id="UP001439875"/>
    </source>
</evidence>
<gene>
    <name evidence="1" type="ORF">WMO40_22330</name>
</gene>
<proteinExistence type="predicted"/>
<sequence>MHKDYKSITISFRPNANHLYEFLRKKDNKSAYILKLIEKDMEGEDNPTLKQTIKAIILEILSENDIILNEINKVTNEENLTDYDIGIINEYF</sequence>
<dbReference type="EMBL" id="JBBMEW010000035">
    <property type="protein sequence ID" value="MEQ2529412.1"/>
    <property type="molecule type" value="Genomic_DNA"/>
</dbReference>
<protein>
    <submittedName>
        <fullName evidence="1">Uncharacterized protein</fullName>
    </submittedName>
</protein>
<dbReference type="Proteomes" id="UP001439875">
    <property type="component" value="Unassembled WGS sequence"/>
</dbReference>
<evidence type="ECO:0000313" key="1">
    <source>
        <dbReference type="EMBL" id="MEQ2529412.1"/>
    </source>
</evidence>
<reference evidence="1" key="1">
    <citation type="submission" date="2024-03" db="EMBL/GenBank/DDBJ databases">
        <title>Human intestinal bacterial collection.</title>
        <authorList>
            <person name="Pauvert C."/>
            <person name="Hitch T.C.A."/>
            <person name="Clavel T."/>
        </authorList>
    </citation>
    <scope>NUCLEOTIDE SEQUENCE</scope>
    <source>
        <strain evidence="1">CLA-AA-H227</strain>
    </source>
</reference>
<keyword evidence="2" id="KW-1185">Reference proteome</keyword>